<dbReference type="InterPro" id="IPR052639">
    <property type="entry name" value="TRAIP_ubiq-protein_ligase"/>
</dbReference>
<name>A0A6J1QU88_9HYME</name>
<proteinExistence type="predicted"/>
<evidence type="ECO:0000256" key="2">
    <source>
        <dbReference type="ARBA" id="ARBA00022771"/>
    </source>
</evidence>
<keyword evidence="5" id="KW-0175">Coiled coil</keyword>
<dbReference type="SMART" id="SM00184">
    <property type="entry name" value="RING"/>
    <property type="match status" value="1"/>
</dbReference>
<gene>
    <name evidence="8" type="primary">LOC112462561</name>
</gene>
<dbReference type="PANTHER" id="PTHR46569">
    <property type="entry name" value="E3 UBIQUITIN-PROTEIN LIGASE TRAIP"/>
    <property type="match status" value="1"/>
</dbReference>
<evidence type="ECO:0000256" key="4">
    <source>
        <dbReference type="PROSITE-ProRule" id="PRU00175"/>
    </source>
</evidence>
<reference evidence="8" key="1">
    <citation type="submission" date="2025-08" db="UniProtKB">
        <authorList>
            <consortium name="RefSeq"/>
        </authorList>
    </citation>
    <scope>IDENTIFICATION</scope>
    <source>
        <tissue evidence="8">Whole body</tissue>
    </source>
</reference>
<dbReference type="GO" id="GO:0008270">
    <property type="term" value="F:zinc ion binding"/>
    <property type="evidence" value="ECO:0007669"/>
    <property type="project" value="UniProtKB-KW"/>
</dbReference>
<dbReference type="GeneID" id="112462561"/>
<dbReference type="Gene3D" id="3.30.40.10">
    <property type="entry name" value="Zinc/RING finger domain, C3HC4 (zinc finger)"/>
    <property type="match status" value="1"/>
</dbReference>
<dbReference type="RefSeq" id="XP_024884185.1">
    <property type="nucleotide sequence ID" value="XM_025028417.1"/>
</dbReference>
<organism evidence="7 8">
    <name type="scientific">Temnothorax curvispinosus</name>
    <dbReference type="NCBI Taxonomy" id="300111"/>
    <lineage>
        <taxon>Eukaryota</taxon>
        <taxon>Metazoa</taxon>
        <taxon>Ecdysozoa</taxon>
        <taxon>Arthropoda</taxon>
        <taxon>Hexapoda</taxon>
        <taxon>Insecta</taxon>
        <taxon>Pterygota</taxon>
        <taxon>Neoptera</taxon>
        <taxon>Endopterygota</taxon>
        <taxon>Hymenoptera</taxon>
        <taxon>Apocrita</taxon>
        <taxon>Aculeata</taxon>
        <taxon>Formicoidea</taxon>
        <taxon>Formicidae</taxon>
        <taxon>Myrmicinae</taxon>
        <taxon>Temnothorax</taxon>
    </lineage>
</organism>
<keyword evidence="2 4" id="KW-0863">Zinc-finger</keyword>
<dbReference type="GO" id="GO:0031297">
    <property type="term" value="P:replication fork processing"/>
    <property type="evidence" value="ECO:0007669"/>
    <property type="project" value="TreeGrafter"/>
</dbReference>
<dbReference type="InterPro" id="IPR013083">
    <property type="entry name" value="Znf_RING/FYVE/PHD"/>
</dbReference>
<dbReference type="OrthoDB" id="8062037at2759"/>
<evidence type="ECO:0000256" key="1">
    <source>
        <dbReference type="ARBA" id="ARBA00022723"/>
    </source>
</evidence>
<dbReference type="AlphaFoldDB" id="A0A6J1QU88"/>
<dbReference type="PROSITE" id="PS50089">
    <property type="entry name" value="ZF_RING_2"/>
    <property type="match status" value="1"/>
</dbReference>
<feature type="coiled-coil region" evidence="5">
    <location>
        <begin position="80"/>
        <end position="114"/>
    </location>
</feature>
<dbReference type="GO" id="GO:0005634">
    <property type="term" value="C:nucleus"/>
    <property type="evidence" value="ECO:0007669"/>
    <property type="project" value="TreeGrafter"/>
</dbReference>
<evidence type="ECO:0000313" key="8">
    <source>
        <dbReference type="RefSeq" id="XP_024884185.1"/>
    </source>
</evidence>
<dbReference type="GO" id="GO:0061630">
    <property type="term" value="F:ubiquitin protein ligase activity"/>
    <property type="evidence" value="ECO:0007669"/>
    <property type="project" value="TreeGrafter"/>
</dbReference>
<keyword evidence="7" id="KW-1185">Reference proteome</keyword>
<evidence type="ECO:0000256" key="5">
    <source>
        <dbReference type="SAM" id="Coils"/>
    </source>
</evidence>
<protein>
    <submittedName>
        <fullName evidence="8">E3 ubiquitin-protein ligase TRAIP-like</fullName>
    </submittedName>
</protein>
<dbReference type="GO" id="GO:0016567">
    <property type="term" value="P:protein ubiquitination"/>
    <property type="evidence" value="ECO:0007669"/>
    <property type="project" value="TreeGrafter"/>
</dbReference>
<dbReference type="Pfam" id="PF13639">
    <property type="entry name" value="zf-RING_2"/>
    <property type="match status" value="1"/>
</dbReference>
<dbReference type="GO" id="GO:0090734">
    <property type="term" value="C:site of DNA damage"/>
    <property type="evidence" value="ECO:0007669"/>
    <property type="project" value="TreeGrafter"/>
</dbReference>
<evidence type="ECO:0000313" key="7">
    <source>
        <dbReference type="Proteomes" id="UP000504618"/>
    </source>
</evidence>
<evidence type="ECO:0000256" key="3">
    <source>
        <dbReference type="ARBA" id="ARBA00022833"/>
    </source>
</evidence>
<dbReference type="InterPro" id="IPR011016">
    <property type="entry name" value="Znf_RING-CH"/>
</dbReference>
<evidence type="ECO:0000259" key="6">
    <source>
        <dbReference type="PROSITE" id="PS50089"/>
    </source>
</evidence>
<keyword evidence="3" id="KW-0862">Zinc</keyword>
<dbReference type="SUPFAM" id="SSF57850">
    <property type="entry name" value="RING/U-box"/>
    <property type="match status" value="1"/>
</dbReference>
<feature type="domain" description="RING-type" evidence="6">
    <location>
        <begin position="5"/>
        <end position="46"/>
    </location>
</feature>
<sequence>MNIVCVICSDLLAPSDDVFQTPCGHIFHFACLIQWLERSKTCPQCRGKTTTDNIRRIYFNFSNNDGARSLQNRTKDSENLHNLNAKIVEKVKKLKKLADEAKELRRLIQKVGNLIQSIHPELYNTYQTC</sequence>
<keyword evidence="1" id="KW-0479">Metal-binding</keyword>
<dbReference type="Proteomes" id="UP000504618">
    <property type="component" value="Unplaced"/>
</dbReference>
<accession>A0A6J1QU88</accession>
<dbReference type="SMART" id="SM00744">
    <property type="entry name" value="RINGv"/>
    <property type="match status" value="1"/>
</dbReference>
<dbReference type="InterPro" id="IPR001841">
    <property type="entry name" value="Znf_RING"/>
</dbReference>
<dbReference type="PANTHER" id="PTHR46569:SF1">
    <property type="entry name" value="E3 UBIQUITIN-PROTEIN LIGASE RFWD3-RELATED"/>
    <property type="match status" value="1"/>
</dbReference>